<dbReference type="InterPro" id="IPR052829">
    <property type="entry name" value="N-acetyltransferase_domain"/>
</dbReference>
<dbReference type="AlphaFoldDB" id="A0A5D4RP35"/>
<reference evidence="2 3" key="1">
    <citation type="submission" date="2019-08" db="EMBL/GenBank/DDBJ databases">
        <title>Bacillus genomes from the desert of Cuatro Cienegas, Coahuila.</title>
        <authorList>
            <person name="Olmedo-Alvarez G."/>
        </authorList>
    </citation>
    <scope>NUCLEOTIDE SEQUENCE [LARGE SCALE GENOMIC DNA]</scope>
    <source>
        <strain evidence="2 3">CH108_3D</strain>
    </source>
</reference>
<feature type="domain" description="N-acetyltransferase" evidence="1">
    <location>
        <begin position="9"/>
        <end position="146"/>
    </location>
</feature>
<dbReference type="InterPro" id="IPR016181">
    <property type="entry name" value="Acyl_CoA_acyltransferase"/>
</dbReference>
<dbReference type="OrthoDB" id="9787920at2"/>
<comment type="caution">
    <text evidence="2">The sequence shown here is derived from an EMBL/GenBank/DDBJ whole genome shotgun (WGS) entry which is preliminary data.</text>
</comment>
<protein>
    <submittedName>
        <fullName evidence="2">GNAT family N-acetyltransferase</fullName>
    </submittedName>
</protein>
<organism evidence="2 3">
    <name type="scientific">Rossellomorea marisflavi</name>
    <dbReference type="NCBI Taxonomy" id="189381"/>
    <lineage>
        <taxon>Bacteria</taxon>
        <taxon>Bacillati</taxon>
        <taxon>Bacillota</taxon>
        <taxon>Bacilli</taxon>
        <taxon>Bacillales</taxon>
        <taxon>Bacillaceae</taxon>
        <taxon>Rossellomorea</taxon>
    </lineage>
</organism>
<dbReference type="Gene3D" id="3.40.630.30">
    <property type="match status" value="1"/>
</dbReference>
<dbReference type="EMBL" id="VTEQ01000004">
    <property type="protein sequence ID" value="TYS53205.1"/>
    <property type="molecule type" value="Genomic_DNA"/>
</dbReference>
<evidence type="ECO:0000259" key="1">
    <source>
        <dbReference type="PROSITE" id="PS51186"/>
    </source>
</evidence>
<dbReference type="PROSITE" id="PS51186">
    <property type="entry name" value="GNAT"/>
    <property type="match status" value="1"/>
</dbReference>
<dbReference type="PANTHER" id="PTHR43259:SF1">
    <property type="entry name" value="N-ACETYLTRANSFERASE DOMAIN-CONTAINING PROTEIN"/>
    <property type="match status" value="1"/>
</dbReference>
<accession>A0A5D4RP35</accession>
<dbReference type="PANTHER" id="PTHR43259">
    <property type="entry name" value="SPT10P"/>
    <property type="match status" value="1"/>
</dbReference>
<sequence>MDYKISVSLEGNEDFTTFLHHNIREYNNAHSPKHKEKREENAVKPLTLIVSDSTGKWLGGLYAECYWNWMEIHDFWLHEESRGRGIGTKILEEAERIAIKKGVRKALLTTFEFQARSFYESKGYEVVGEIMDYPPGSSYYTMVKTL</sequence>
<proteinExistence type="predicted"/>
<name>A0A5D4RP35_9BACI</name>
<dbReference type="Pfam" id="PF00583">
    <property type="entry name" value="Acetyltransf_1"/>
    <property type="match status" value="1"/>
</dbReference>
<dbReference type="RefSeq" id="WP_048014668.1">
    <property type="nucleotide sequence ID" value="NZ_JAWQGA010000001.1"/>
</dbReference>
<keyword evidence="2" id="KW-0808">Transferase</keyword>
<evidence type="ECO:0000313" key="2">
    <source>
        <dbReference type="EMBL" id="TYS53205.1"/>
    </source>
</evidence>
<dbReference type="SUPFAM" id="SSF55729">
    <property type="entry name" value="Acyl-CoA N-acyltransferases (Nat)"/>
    <property type="match status" value="1"/>
</dbReference>
<dbReference type="CDD" id="cd04301">
    <property type="entry name" value="NAT_SF"/>
    <property type="match status" value="1"/>
</dbReference>
<gene>
    <name evidence="2" type="ORF">FZC83_15225</name>
</gene>
<evidence type="ECO:0000313" key="3">
    <source>
        <dbReference type="Proteomes" id="UP000322997"/>
    </source>
</evidence>
<dbReference type="Proteomes" id="UP000322997">
    <property type="component" value="Unassembled WGS sequence"/>
</dbReference>
<dbReference type="InterPro" id="IPR000182">
    <property type="entry name" value="GNAT_dom"/>
</dbReference>
<dbReference type="GO" id="GO:0016747">
    <property type="term" value="F:acyltransferase activity, transferring groups other than amino-acyl groups"/>
    <property type="evidence" value="ECO:0007669"/>
    <property type="project" value="InterPro"/>
</dbReference>